<comment type="caution">
    <text evidence="4">The sequence shown here is derived from an EMBL/GenBank/DDBJ whole genome shotgun (WGS) entry which is preliminary data.</text>
</comment>
<dbReference type="GO" id="GO:0016853">
    <property type="term" value="F:isomerase activity"/>
    <property type="evidence" value="ECO:0007669"/>
    <property type="project" value="UniProtKB-KW"/>
</dbReference>
<organism evidence="4 5">
    <name type="scientific">Comamonas suwonensis</name>
    <dbReference type="NCBI Taxonomy" id="2606214"/>
    <lineage>
        <taxon>Bacteria</taxon>
        <taxon>Pseudomonadati</taxon>
        <taxon>Pseudomonadota</taxon>
        <taxon>Betaproteobacteria</taxon>
        <taxon>Burkholderiales</taxon>
        <taxon>Comamonadaceae</taxon>
        <taxon>Comamonas</taxon>
    </lineage>
</organism>
<accession>A0A843B6P6</accession>
<evidence type="ECO:0000256" key="1">
    <source>
        <dbReference type="ARBA" id="ARBA00006723"/>
    </source>
</evidence>
<dbReference type="Pfam" id="PF01361">
    <property type="entry name" value="Tautomerase"/>
    <property type="match status" value="1"/>
</dbReference>
<dbReference type="PANTHER" id="PTHR35530">
    <property type="entry name" value="TAUTOMERASE-RELATED"/>
    <property type="match status" value="1"/>
</dbReference>
<comment type="similarity">
    <text evidence="1">Belongs to the 4-oxalocrotonate tautomerase family.</text>
</comment>
<dbReference type="AlphaFoldDB" id="A0A843B6P6"/>
<protein>
    <submittedName>
        <fullName evidence="4">4-oxalocrotonate tautomerase</fullName>
    </submittedName>
</protein>
<reference evidence="4" key="1">
    <citation type="submission" date="2020-12" db="EMBL/GenBank/DDBJ databases">
        <title>Comamonas sp. nov., isolated from stream water.</title>
        <authorList>
            <person name="Park K.-H."/>
        </authorList>
    </citation>
    <scope>NUCLEOTIDE SEQUENCE</scope>
    <source>
        <strain evidence="4">EJ-4</strain>
    </source>
</reference>
<proteinExistence type="inferred from homology"/>
<gene>
    <name evidence="4" type="ORF">HF327_021440</name>
</gene>
<dbReference type="RefSeq" id="WP_099735367.1">
    <property type="nucleotide sequence ID" value="NZ_JABBCQ020000036.1"/>
</dbReference>
<evidence type="ECO:0000313" key="4">
    <source>
        <dbReference type="EMBL" id="MBI1627036.1"/>
    </source>
</evidence>
<keyword evidence="5" id="KW-1185">Reference proteome</keyword>
<dbReference type="SUPFAM" id="SSF55331">
    <property type="entry name" value="Tautomerase/MIF"/>
    <property type="match status" value="1"/>
</dbReference>
<evidence type="ECO:0000313" key="5">
    <source>
        <dbReference type="Proteomes" id="UP000530032"/>
    </source>
</evidence>
<feature type="domain" description="4-oxalocrotonate tautomerase-like" evidence="3">
    <location>
        <begin position="5"/>
        <end position="58"/>
    </location>
</feature>
<dbReference type="InterPro" id="IPR004370">
    <property type="entry name" value="4-OT-like_dom"/>
</dbReference>
<dbReference type="NCBIfam" id="NF001966">
    <property type="entry name" value="PRK00745.1"/>
    <property type="match status" value="1"/>
</dbReference>
<evidence type="ECO:0000259" key="3">
    <source>
        <dbReference type="Pfam" id="PF01361"/>
    </source>
</evidence>
<evidence type="ECO:0000256" key="2">
    <source>
        <dbReference type="ARBA" id="ARBA00023235"/>
    </source>
</evidence>
<sequence>MPTYRIELFEGRSVDEKRKLAEAITRVTTEVLGSSPESVDIIITDVPRHNWATAGKLWSEQS</sequence>
<name>A0A843B6P6_9BURK</name>
<dbReference type="Proteomes" id="UP000530032">
    <property type="component" value="Unassembled WGS sequence"/>
</dbReference>
<dbReference type="InterPro" id="IPR014347">
    <property type="entry name" value="Tautomerase/MIF_sf"/>
</dbReference>
<dbReference type="Gene3D" id="3.30.429.10">
    <property type="entry name" value="Macrophage Migration Inhibitory Factor"/>
    <property type="match status" value="1"/>
</dbReference>
<dbReference type="PANTHER" id="PTHR35530:SF2">
    <property type="entry name" value="BSL4019 PROTEIN"/>
    <property type="match status" value="1"/>
</dbReference>
<dbReference type="EMBL" id="JABBCQ020000036">
    <property type="protein sequence ID" value="MBI1627036.1"/>
    <property type="molecule type" value="Genomic_DNA"/>
</dbReference>
<keyword evidence="2" id="KW-0413">Isomerase</keyword>